<sequence length="169" mass="17884">MSVFIAVFLCCLFLFSAISKAFDWRRFGESVAELGLARINVKLAVIVVPAAEAAVAALLPWPGTRTAGIVLLLGLLISFAWAAWKAKGQNIECHCFGKAVSENFGALTFVRIGVCGALSIGLLAYPSQRDLFSLGAAEVLYMVLTSCGILAAYVLLSAIAGHKKTGMTL</sequence>
<name>A0A398CTS4_9BACL</name>
<evidence type="ECO:0000259" key="6">
    <source>
        <dbReference type="Pfam" id="PF07291"/>
    </source>
</evidence>
<dbReference type="EMBL" id="QXJM01000039">
    <property type="protein sequence ID" value="RIE02364.1"/>
    <property type="molecule type" value="Genomic_DNA"/>
</dbReference>
<dbReference type="GO" id="GO:0030416">
    <property type="term" value="P:methylamine metabolic process"/>
    <property type="evidence" value="ECO:0007669"/>
    <property type="project" value="InterPro"/>
</dbReference>
<organism evidence="7 8">
    <name type="scientific">Cohnella faecalis</name>
    <dbReference type="NCBI Taxonomy" id="2315694"/>
    <lineage>
        <taxon>Bacteria</taxon>
        <taxon>Bacillati</taxon>
        <taxon>Bacillota</taxon>
        <taxon>Bacilli</taxon>
        <taxon>Bacillales</taxon>
        <taxon>Paenibacillaceae</taxon>
        <taxon>Cohnella</taxon>
    </lineage>
</organism>
<feature type="transmembrane region" description="Helical" evidence="5">
    <location>
        <begin position="139"/>
        <end position="160"/>
    </location>
</feature>
<evidence type="ECO:0000256" key="2">
    <source>
        <dbReference type="ARBA" id="ARBA00022692"/>
    </source>
</evidence>
<comment type="subcellular location">
    <subcellularLocation>
        <location evidence="1">Membrane</location>
        <topology evidence="1">Multi-pass membrane protein</topology>
    </subcellularLocation>
</comment>
<evidence type="ECO:0000256" key="4">
    <source>
        <dbReference type="ARBA" id="ARBA00023136"/>
    </source>
</evidence>
<evidence type="ECO:0000313" key="8">
    <source>
        <dbReference type="Proteomes" id="UP000266340"/>
    </source>
</evidence>
<keyword evidence="2 5" id="KW-0812">Transmembrane</keyword>
<gene>
    <name evidence="7" type="ORF">D3H35_16755</name>
</gene>
<proteinExistence type="predicted"/>
<keyword evidence="8" id="KW-1185">Reference proteome</keyword>
<evidence type="ECO:0000256" key="1">
    <source>
        <dbReference type="ARBA" id="ARBA00004141"/>
    </source>
</evidence>
<comment type="caution">
    <text evidence="7">The sequence shown here is derived from an EMBL/GenBank/DDBJ whole genome shotgun (WGS) entry which is preliminary data.</text>
</comment>
<evidence type="ECO:0000313" key="7">
    <source>
        <dbReference type="EMBL" id="RIE02364.1"/>
    </source>
</evidence>
<feature type="transmembrane region" description="Helical" evidence="5">
    <location>
        <begin position="104"/>
        <end position="127"/>
    </location>
</feature>
<dbReference type="Pfam" id="PF07291">
    <property type="entry name" value="MauE"/>
    <property type="match status" value="1"/>
</dbReference>
<dbReference type="OrthoDB" id="2594468at2"/>
<evidence type="ECO:0000256" key="3">
    <source>
        <dbReference type="ARBA" id="ARBA00022989"/>
    </source>
</evidence>
<feature type="transmembrane region" description="Helical" evidence="5">
    <location>
        <begin position="66"/>
        <end position="84"/>
    </location>
</feature>
<reference evidence="7 8" key="1">
    <citation type="submission" date="2018-09" db="EMBL/GenBank/DDBJ databases">
        <title>Cohnella cavernae sp. nov., isolated from a karst cave.</title>
        <authorList>
            <person name="Zhu H."/>
        </authorList>
    </citation>
    <scope>NUCLEOTIDE SEQUENCE [LARGE SCALE GENOMIC DNA]</scope>
    <source>
        <strain evidence="7 8">K2E09-144</strain>
    </source>
</reference>
<dbReference type="InterPro" id="IPR009908">
    <property type="entry name" value="Methylamine_util_MauE"/>
</dbReference>
<dbReference type="GO" id="GO:0016020">
    <property type="term" value="C:membrane"/>
    <property type="evidence" value="ECO:0007669"/>
    <property type="project" value="UniProtKB-SubCell"/>
</dbReference>
<keyword evidence="4 5" id="KW-0472">Membrane</keyword>
<dbReference type="RefSeq" id="WP_119150403.1">
    <property type="nucleotide sequence ID" value="NZ_JBHSOV010000028.1"/>
</dbReference>
<dbReference type="AlphaFoldDB" id="A0A398CTS4"/>
<keyword evidence="3 5" id="KW-1133">Transmembrane helix</keyword>
<evidence type="ECO:0000256" key="5">
    <source>
        <dbReference type="SAM" id="Phobius"/>
    </source>
</evidence>
<protein>
    <recommendedName>
        <fullName evidence="6">Methylamine utilisation protein MauE domain-containing protein</fullName>
    </recommendedName>
</protein>
<accession>A0A398CTS4</accession>
<feature type="transmembrane region" description="Helical" evidence="5">
    <location>
        <begin position="37"/>
        <end position="59"/>
    </location>
</feature>
<dbReference type="Proteomes" id="UP000266340">
    <property type="component" value="Unassembled WGS sequence"/>
</dbReference>
<feature type="domain" description="Methylamine utilisation protein MauE" evidence="6">
    <location>
        <begin position="3"/>
        <end position="123"/>
    </location>
</feature>